<evidence type="ECO:0000313" key="3">
    <source>
        <dbReference type="Proteomes" id="UP000321298"/>
    </source>
</evidence>
<evidence type="ECO:0008006" key="4">
    <source>
        <dbReference type="Google" id="ProtNLM"/>
    </source>
</evidence>
<keyword evidence="1" id="KW-0175">Coiled coil</keyword>
<organism evidence="2 3">
    <name type="scientific">Leuconostoc lactis</name>
    <dbReference type="NCBI Taxonomy" id="1246"/>
    <lineage>
        <taxon>Bacteria</taxon>
        <taxon>Bacillati</taxon>
        <taxon>Bacillota</taxon>
        <taxon>Bacilli</taxon>
        <taxon>Lactobacillales</taxon>
        <taxon>Lactobacillaceae</taxon>
        <taxon>Leuconostoc</taxon>
    </lineage>
</organism>
<keyword evidence="3" id="KW-1185">Reference proteome</keyword>
<dbReference type="GeneID" id="66532087"/>
<evidence type="ECO:0000256" key="1">
    <source>
        <dbReference type="SAM" id="Coils"/>
    </source>
</evidence>
<dbReference type="EMBL" id="CP042387">
    <property type="protein sequence ID" value="QEA44571.1"/>
    <property type="molecule type" value="Genomic_DNA"/>
</dbReference>
<dbReference type="AlphaFoldDB" id="A0AAP9JAN1"/>
<gene>
    <name evidence="2" type="ORF">FGL83_07720</name>
</gene>
<feature type="coiled-coil region" evidence="1">
    <location>
        <begin position="3"/>
        <end position="47"/>
    </location>
</feature>
<sequence>MAKKPLKQQIADAAQELENVEQQIKDLQNRKRQIKQLLQQLNEEQVAELGRQLLAKMKLTDEDVEAAFAVLEKMPIQNNGGHSYEN</sequence>
<dbReference type="RefSeq" id="WP_147001317.1">
    <property type="nucleotide sequence ID" value="NZ_CP042387.1"/>
</dbReference>
<protein>
    <recommendedName>
        <fullName evidence="4">DUF4315 family protein</fullName>
    </recommendedName>
</protein>
<accession>A0AAP9JAN1</accession>
<name>A0AAP9JAN1_LEULA</name>
<reference evidence="2 3" key="1">
    <citation type="submission" date="2019-06" db="EMBL/GenBank/DDBJ databases">
        <title>Genome analyses of bacteria isolated from kimchi.</title>
        <authorList>
            <person name="Lee S."/>
            <person name="Ahn S."/>
            <person name="Roh S."/>
        </authorList>
    </citation>
    <scope>NUCLEOTIDE SEQUENCE [LARGE SCALE GENOMIC DNA]</scope>
    <source>
        <strain evidence="2 3">CBA3625</strain>
    </source>
</reference>
<proteinExistence type="predicted"/>
<evidence type="ECO:0000313" key="2">
    <source>
        <dbReference type="EMBL" id="QEA44571.1"/>
    </source>
</evidence>
<dbReference type="Proteomes" id="UP000321298">
    <property type="component" value="Chromosome"/>
</dbReference>